<reference evidence="2" key="1">
    <citation type="journal article" date="2019" name="Int. J. Syst. Evol. Microbiol.">
        <title>The Global Catalogue of Microorganisms (GCM) 10K type strain sequencing project: providing services to taxonomists for standard genome sequencing and annotation.</title>
        <authorList>
            <consortium name="The Broad Institute Genomics Platform"/>
            <consortium name="The Broad Institute Genome Sequencing Center for Infectious Disease"/>
            <person name="Wu L."/>
            <person name="Ma J."/>
        </authorList>
    </citation>
    <scope>NUCLEOTIDE SEQUENCE [LARGE SCALE GENOMIC DNA]</scope>
    <source>
        <strain evidence="2">JCM 17591</strain>
    </source>
</reference>
<sequence length="291" mass="32243">MPEARALIGTSAWQKDAWDGPFYPSDLAKTKKLAYFAARISTVEVNSTWRGLKTPSNFRAWHDQVPEHFVFAVKAWRGITHDRPLRGAEQETAVFLASGPLLLGEKLGPLLWQFPESFGFDVDVLDGFLGSLPRSVGEARQFIDRHGGSVDSELAAIPDRPLRHSIEVRNAGFLQPGYLELLRHHRVAAVATNSTSRPVIDAVTADFVYVRFDDGLARFPHGQSEEQLAQHAARIHDRLAEGLDVFFYFDDPDSTKGLKGSSHPPLDAIELQRLVGGEPPAPGTTLQTTLW</sequence>
<dbReference type="RefSeq" id="WP_344753239.1">
    <property type="nucleotide sequence ID" value="NZ_BAABBW010000002.1"/>
</dbReference>
<dbReference type="Pfam" id="PF01904">
    <property type="entry name" value="DUF72"/>
    <property type="match status" value="1"/>
</dbReference>
<name>A0ABP7ZYX4_9MICO</name>
<accession>A0ABP7ZYX4</accession>
<dbReference type="Proteomes" id="UP001501079">
    <property type="component" value="Unassembled WGS sequence"/>
</dbReference>
<dbReference type="Gene3D" id="3.20.20.410">
    <property type="entry name" value="Protein of unknown function UPF0759"/>
    <property type="match status" value="1"/>
</dbReference>
<keyword evidence="2" id="KW-1185">Reference proteome</keyword>
<dbReference type="EMBL" id="BAABBW010000002">
    <property type="protein sequence ID" value="GAA4173771.1"/>
    <property type="molecule type" value="Genomic_DNA"/>
</dbReference>
<organism evidence="1 2">
    <name type="scientific">Gryllotalpicola koreensis</name>
    <dbReference type="NCBI Taxonomy" id="993086"/>
    <lineage>
        <taxon>Bacteria</taxon>
        <taxon>Bacillati</taxon>
        <taxon>Actinomycetota</taxon>
        <taxon>Actinomycetes</taxon>
        <taxon>Micrococcales</taxon>
        <taxon>Microbacteriaceae</taxon>
        <taxon>Gryllotalpicola</taxon>
    </lineage>
</organism>
<dbReference type="InterPro" id="IPR036520">
    <property type="entry name" value="UPF0759_sf"/>
</dbReference>
<gene>
    <name evidence="1" type="ORF">GCM10022287_16650</name>
</gene>
<dbReference type="InterPro" id="IPR002763">
    <property type="entry name" value="DUF72"/>
</dbReference>
<evidence type="ECO:0000313" key="2">
    <source>
        <dbReference type="Proteomes" id="UP001501079"/>
    </source>
</evidence>
<dbReference type="PANTHER" id="PTHR30348:SF4">
    <property type="entry name" value="DUF72 DOMAIN-CONTAINING PROTEIN"/>
    <property type="match status" value="1"/>
</dbReference>
<protein>
    <submittedName>
        <fullName evidence="1">DUF72 domain-containing protein</fullName>
    </submittedName>
</protein>
<dbReference type="PANTHER" id="PTHR30348">
    <property type="entry name" value="UNCHARACTERIZED PROTEIN YECE"/>
    <property type="match status" value="1"/>
</dbReference>
<comment type="caution">
    <text evidence="1">The sequence shown here is derived from an EMBL/GenBank/DDBJ whole genome shotgun (WGS) entry which is preliminary data.</text>
</comment>
<evidence type="ECO:0000313" key="1">
    <source>
        <dbReference type="EMBL" id="GAA4173771.1"/>
    </source>
</evidence>
<dbReference type="SUPFAM" id="SSF117396">
    <property type="entry name" value="TM1631-like"/>
    <property type="match status" value="1"/>
</dbReference>
<proteinExistence type="predicted"/>